<dbReference type="EMBL" id="JACNJD010000311">
    <property type="protein sequence ID" value="MBC8178766.1"/>
    <property type="molecule type" value="Genomic_DNA"/>
</dbReference>
<dbReference type="InterPro" id="IPR001789">
    <property type="entry name" value="Sig_transdc_resp-reg_receiver"/>
</dbReference>
<gene>
    <name evidence="4" type="ORF">H8E19_15280</name>
</gene>
<accession>A0A8J6N230</accession>
<feature type="domain" description="Guanylate cyclase" evidence="3">
    <location>
        <begin position="189"/>
        <end position="321"/>
    </location>
</feature>
<sequence length="486" mass="54184">MTNDKQPASLTHHRITVLLVDDQAMIGEAVRRMLAPEQDIDFHFCQDPTKAIKLASRIQPTVILQDLVMPEIDGLTLVRYFRANQATRNVPLIVLSSKEEALTKAEAFALGANDYLVKLPDRLEIIARVRYHSKGYINLLQRDEAQTKLEKANKVIRQTFGQYLSDDIVDSILETPEGAVLGGEKRFVTIMMTDLRGFTAIGERLPAEDVVSIINIYLETMTEIILKHQGTIDEFIGDAIFVIFGAPVLRDNDAKRAVACAVEMQLAMEEVNRRCRENEYPEVHQGIGINSGQLVVGNIGSKKRMKYGVVGRNVNLTARIESYTVGGQIFISENTLEECGQHLLRIDDQMEVMPKGVKKPISIYEVGGIRGEFNLFLPEKVEVELPELELPFSILFTILEGKHASDETHKGTVVKMLDNVAEIRAGITADKLTNLKISVSDYDGKEITTDLYAKVTKTVSDNPAVFRVNFTSIPPEAEGFLRGVIA</sequence>
<proteinExistence type="predicted"/>
<dbReference type="SMART" id="SM00044">
    <property type="entry name" value="CYCc"/>
    <property type="match status" value="1"/>
</dbReference>
<evidence type="ECO:0000313" key="5">
    <source>
        <dbReference type="Proteomes" id="UP000650524"/>
    </source>
</evidence>
<dbReference type="PANTHER" id="PTHR43081:SF1">
    <property type="entry name" value="ADENYLATE CYCLASE, TERMINAL-DIFFERENTIATION SPECIFIC"/>
    <property type="match status" value="1"/>
</dbReference>
<name>A0A8J6N230_9DELT</name>
<dbReference type="GO" id="GO:0004016">
    <property type="term" value="F:adenylate cyclase activity"/>
    <property type="evidence" value="ECO:0007669"/>
    <property type="project" value="UniProtKB-ARBA"/>
</dbReference>
<dbReference type="GO" id="GO:0009190">
    <property type="term" value="P:cyclic nucleotide biosynthetic process"/>
    <property type="evidence" value="ECO:0007669"/>
    <property type="project" value="InterPro"/>
</dbReference>
<dbReference type="Pfam" id="PF00072">
    <property type="entry name" value="Response_reg"/>
    <property type="match status" value="1"/>
</dbReference>
<dbReference type="Gene3D" id="3.30.70.1230">
    <property type="entry name" value="Nucleotide cyclase"/>
    <property type="match status" value="1"/>
</dbReference>
<dbReference type="InterPro" id="IPR029787">
    <property type="entry name" value="Nucleotide_cyclase"/>
</dbReference>
<organism evidence="4 5">
    <name type="scientific">Candidatus Desulfacyla euxinica</name>
    <dbReference type="NCBI Taxonomy" id="2841693"/>
    <lineage>
        <taxon>Bacteria</taxon>
        <taxon>Deltaproteobacteria</taxon>
        <taxon>Candidatus Desulfacyla</taxon>
    </lineage>
</organism>
<dbReference type="InterPro" id="IPR011006">
    <property type="entry name" value="CheY-like_superfamily"/>
</dbReference>
<feature type="domain" description="Response regulatory" evidence="2">
    <location>
        <begin position="16"/>
        <end position="133"/>
    </location>
</feature>
<dbReference type="PROSITE" id="PS50110">
    <property type="entry name" value="RESPONSE_REGULATORY"/>
    <property type="match status" value="1"/>
</dbReference>
<comment type="caution">
    <text evidence="4">The sequence shown here is derived from an EMBL/GenBank/DDBJ whole genome shotgun (WGS) entry which is preliminary data.</text>
</comment>
<dbReference type="Pfam" id="PF00211">
    <property type="entry name" value="Guanylate_cyc"/>
    <property type="match status" value="1"/>
</dbReference>
<keyword evidence="1" id="KW-0597">Phosphoprotein</keyword>
<dbReference type="Proteomes" id="UP000650524">
    <property type="component" value="Unassembled WGS sequence"/>
</dbReference>
<dbReference type="InterPro" id="IPR050697">
    <property type="entry name" value="Adenylyl/Guanylyl_Cyclase_3/4"/>
</dbReference>
<dbReference type="CDD" id="cd07302">
    <property type="entry name" value="CHD"/>
    <property type="match status" value="1"/>
</dbReference>
<reference evidence="4 5" key="1">
    <citation type="submission" date="2020-08" db="EMBL/GenBank/DDBJ databases">
        <title>Bridging the membrane lipid divide: bacteria of the FCB group superphylum have the potential to synthesize archaeal ether lipids.</title>
        <authorList>
            <person name="Villanueva L."/>
            <person name="Von Meijenfeldt F.A.B."/>
            <person name="Westbye A.B."/>
            <person name="Yadav S."/>
            <person name="Hopmans E.C."/>
            <person name="Dutilh B.E."/>
            <person name="Sinninghe Damste J.S."/>
        </authorList>
    </citation>
    <scope>NUCLEOTIDE SEQUENCE [LARGE SCALE GENOMIC DNA]</scope>
    <source>
        <strain evidence="4">NIOZ-UU27</strain>
    </source>
</reference>
<dbReference type="SUPFAM" id="SSF52172">
    <property type="entry name" value="CheY-like"/>
    <property type="match status" value="1"/>
</dbReference>
<feature type="modified residue" description="4-aspartylphosphate" evidence="1">
    <location>
        <position position="66"/>
    </location>
</feature>
<dbReference type="SUPFAM" id="SSF55073">
    <property type="entry name" value="Nucleotide cyclase"/>
    <property type="match status" value="1"/>
</dbReference>
<dbReference type="SMART" id="SM00448">
    <property type="entry name" value="REC"/>
    <property type="match status" value="1"/>
</dbReference>
<evidence type="ECO:0000313" key="4">
    <source>
        <dbReference type="EMBL" id="MBC8178766.1"/>
    </source>
</evidence>
<dbReference type="AlphaFoldDB" id="A0A8J6N230"/>
<dbReference type="PANTHER" id="PTHR43081">
    <property type="entry name" value="ADENYLATE CYCLASE, TERMINAL-DIFFERENTIATION SPECIFIC-RELATED"/>
    <property type="match status" value="1"/>
</dbReference>
<dbReference type="PROSITE" id="PS50125">
    <property type="entry name" value="GUANYLATE_CYCLASE_2"/>
    <property type="match status" value="1"/>
</dbReference>
<evidence type="ECO:0000256" key="1">
    <source>
        <dbReference type="PROSITE-ProRule" id="PRU00169"/>
    </source>
</evidence>
<dbReference type="Gene3D" id="3.40.50.2300">
    <property type="match status" value="1"/>
</dbReference>
<evidence type="ECO:0000259" key="3">
    <source>
        <dbReference type="PROSITE" id="PS50125"/>
    </source>
</evidence>
<dbReference type="InterPro" id="IPR001054">
    <property type="entry name" value="A/G_cyclase"/>
</dbReference>
<evidence type="ECO:0000259" key="2">
    <source>
        <dbReference type="PROSITE" id="PS50110"/>
    </source>
</evidence>
<dbReference type="CDD" id="cd17575">
    <property type="entry name" value="REC_WspR-like"/>
    <property type="match status" value="1"/>
</dbReference>
<protein>
    <submittedName>
        <fullName evidence="4">Response regulator</fullName>
    </submittedName>
</protein>
<dbReference type="GO" id="GO:0000160">
    <property type="term" value="P:phosphorelay signal transduction system"/>
    <property type="evidence" value="ECO:0007669"/>
    <property type="project" value="InterPro"/>
</dbReference>